<gene>
    <name evidence="3" type="ORF">SAMN04489796_1131</name>
</gene>
<feature type="non-terminal residue" evidence="3">
    <location>
        <position position="1"/>
    </location>
</feature>
<dbReference type="STRING" id="262004.SAMN04489796_1131"/>
<accession>A0A1G8LK31</accession>
<dbReference type="Pfam" id="PF18962">
    <property type="entry name" value="Por_Secre_tail"/>
    <property type="match status" value="1"/>
</dbReference>
<keyword evidence="1" id="KW-0732">Signal</keyword>
<sequence>DILVHHGASDAPTVDVNEVTGPAILVDDISYPQFSTGYLELPTADYTINVSTADGSTVVAEYAAPLNTLGLNDAAITVIASGFLDPAANSNGPAFGLWVALPTGGALVELPMNPLSVNEFGISDIKVFPNPVKNVLNVALNDVIKTKVNLYDLSGRLVTTTTFINQTNTLDVSKLKSGIYVLELANDKGKTTTKISIK</sequence>
<dbReference type="NCBIfam" id="TIGR04183">
    <property type="entry name" value="Por_Secre_tail"/>
    <property type="match status" value="1"/>
</dbReference>
<evidence type="ECO:0000256" key="1">
    <source>
        <dbReference type="ARBA" id="ARBA00022729"/>
    </source>
</evidence>
<evidence type="ECO:0000259" key="2">
    <source>
        <dbReference type="Pfam" id="PF18962"/>
    </source>
</evidence>
<dbReference type="AlphaFoldDB" id="A0A1G8LK31"/>
<name>A0A1G8LK31_9FLAO</name>
<evidence type="ECO:0000313" key="3">
    <source>
        <dbReference type="EMBL" id="SDI56089.1"/>
    </source>
</evidence>
<dbReference type="RefSeq" id="WP_139181110.1">
    <property type="nucleotide sequence ID" value="NZ_FNCZ01000013.1"/>
</dbReference>
<protein>
    <submittedName>
        <fullName evidence="3">Por secretion system C-terminal sorting domain-containing protein</fullName>
    </submittedName>
</protein>
<dbReference type="EMBL" id="FNCZ01000013">
    <property type="protein sequence ID" value="SDI56089.1"/>
    <property type="molecule type" value="Genomic_DNA"/>
</dbReference>
<dbReference type="Proteomes" id="UP000199492">
    <property type="component" value="Unassembled WGS sequence"/>
</dbReference>
<dbReference type="OrthoDB" id="951108at2"/>
<keyword evidence="4" id="KW-1185">Reference proteome</keyword>
<organism evidence="3 4">
    <name type="scientific">Winogradskyella thalassocola</name>
    <dbReference type="NCBI Taxonomy" id="262004"/>
    <lineage>
        <taxon>Bacteria</taxon>
        <taxon>Pseudomonadati</taxon>
        <taxon>Bacteroidota</taxon>
        <taxon>Flavobacteriia</taxon>
        <taxon>Flavobacteriales</taxon>
        <taxon>Flavobacteriaceae</taxon>
        <taxon>Winogradskyella</taxon>
    </lineage>
</organism>
<reference evidence="4" key="1">
    <citation type="submission" date="2016-10" db="EMBL/GenBank/DDBJ databases">
        <authorList>
            <person name="Varghese N."/>
            <person name="Submissions S."/>
        </authorList>
    </citation>
    <scope>NUCLEOTIDE SEQUENCE [LARGE SCALE GENOMIC DNA]</scope>
    <source>
        <strain evidence="4">DSM 15363</strain>
    </source>
</reference>
<feature type="domain" description="Secretion system C-terminal sorting" evidence="2">
    <location>
        <begin position="127"/>
        <end position="197"/>
    </location>
</feature>
<evidence type="ECO:0000313" key="4">
    <source>
        <dbReference type="Proteomes" id="UP000199492"/>
    </source>
</evidence>
<dbReference type="InterPro" id="IPR026444">
    <property type="entry name" value="Secre_tail"/>
</dbReference>
<proteinExistence type="predicted"/>